<dbReference type="CDD" id="cd23703">
    <property type="entry name" value="mS26_PET12"/>
    <property type="match status" value="1"/>
</dbReference>
<dbReference type="AlphaFoldDB" id="A0A0E1RWV8"/>
<feature type="compositionally biased region" description="Polar residues" evidence="1">
    <location>
        <begin position="148"/>
        <end position="159"/>
    </location>
</feature>
<dbReference type="VEuPathDB" id="FungiDB:CIMG_08334"/>
<evidence type="ECO:0000256" key="1">
    <source>
        <dbReference type="SAM" id="MobiDB-lite"/>
    </source>
</evidence>
<organism evidence="2 3">
    <name type="scientific">Coccidioides immitis (strain RS)</name>
    <name type="common">Valley fever fungus</name>
    <dbReference type="NCBI Taxonomy" id="246410"/>
    <lineage>
        <taxon>Eukaryota</taxon>
        <taxon>Fungi</taxon>
        <taxon>Dikarya</taxon>
        <taxon>Ascomycota</taxon>
        <taxon>Pezizomycotina</taxon>
        <taxon>Eurotiomycetes</taxon>
        <taxon>Eurotiomycetidae</taxon>
        <taxon>Onygenales</taxon>
        <taxon>Onygenaceae</taxon>
        <taxon>Coccidioides</taxon>
    </lineage>
</organism>
<keyword evidence="3" id="KW-1185">Reference proteome</keyword>
<proteinExistence type="predicted"/>
<feature type="region of interest" description="Disordered" evidence="1">
    <location>
        <begin position="138"/>
        <end position="165"/>
    </location>
</feature>
<protein>
    <submittedName>
        <fullName evidence="2">Uncharacterized protein</fullName>
    </submittedName>
</protein>
<gene>
    <name evidence="2" type="ORF">CIMG_08334</name>
</gene>
<evidence type="ECO:0000313" key="3">
    <source>
        <dbReference type="Proteomes" id="UP000001261"/>
    </source>
</evidence>
<dbReference type="EMBL" id="GG704913">
    <property type="protein sequence ID" value="EAS29588.1"/>
    <property type="molecule type" value="Genomic_DNA"/>
</dbReference>
<dbReference type="OMA" id="WNLGPPP"/>
<dbReference type="KEGG" id="cim:CIMG_08334"/>
<evidence type="ECO:0000313" key="2">
    <source>
        <dbReference type="EMBL" id="EAS29588.1"/>
    </source>
</evidence>
<feature type="compositionally biased region" description="Basic and acidic residues" evidence="1">
    <location>
        <begin position="72"/>
        <end position="81"/>
    </location>
</feature>
<feature type="region of interest" description="Disordered" evidence="1">
    <location>
        <begin position="72"/>
        <end position="101"/>
    </location>
</feature>
<dbReference type="Proteomes" id="UP000001261">
    <property type="component" value="Unassembled WGS sequence"/>
</dbReference>
<dbReference type="Pfam" id="PF26163">
    <property type="entry name" value="mS26"/>
    <property type="match status" value="1"/>
</dbReference>
<dbReference type="InParanoid" id="A0A0E1RWV8"/>
<reference evidence="3" key="2">
    <citation type="journal article" date="2010" name="Genome Res.">
        <title>Population genomic sequencing of Coccidioides fungi reveals recent hybridization and transposon control.</title>
        <authorList>
            <person name="Neafsey D.E."/>
            <person name="Barker B.M."/>
            <person name="Sharpton T.J."/>
            <person name="Stajich J.E."/>
            <person name="Park D.J."/>
            <person name="Whiston E."/>
            <person name="Hung C.-Y."/>
            <person name="McMahan C."/>
            <person name="White J."/>
            <person name="Sykes S."/>
            <person name="Heiman D."/>
            <person name="Young S."/>
            <person name="Zeng Q."/>
            <person name="Abouelleil A."/>
            <person name="Aftuck L."/>
            <person name="Bessette D."/>
            <person name="Brown A."/>
            <person name="FitzGerald M."/>
            <person name="Lui A."/>
            <person name="Macdonald J.P."/>
            <person name="Priest M."/>
            <person name="Orbach M.J."/>
            <person name="Galgiani J.N."/>
            <person name="Kirkland T.N."/>
            <person name="Cole G.T."/>
            <person name="Birren B.W."/>
            <person name="Henn M.R."/>
            <person name="Taylor J.W."/>
            <person name="Rounsley S.D."/>
        </authorList>
    </citation>
    <scope>GENOME REANNOTATION</scope>
    <source>
        <strain evidence="3">RS</strain>
    </source>
</reference>
<name>A0A0E1RWV8_COCIM</name>
<dbReference type="RefSeq" id="XP_001241171.1">
    <property type="nucleotide sequence ID" value="XM_001241170.2"/>
</dbReference>
<accession>A0A0E1RWV8</accession>
<sequence length="299" mass="34015">MASIIESGVKSTMSLCRTCHTTRIQARLFSSSPSSMVGPESPNYIDIPRTIQPYLPRKKRAKGVLPVPREIFPARRPDKPSESYIANATPEPASNKPKVDNDHPLFEQLEWKRRMAAVRRKNLREGLLELHERKQKTESKVLARSKARQAQNRQVLNQPSREDERLTSATIVQAMVSKKNPILPDPNAEARLAKSLANVAMKQQLKSEERMDAIHSLYMNARDFIITEEQLNEEIERVFPAGDNPEWMNDQRAGENVWNLGPPPTVSSLVHRKDDENSRWDLVQDRTKKIAEALTGGKI</sequence>
<dbReference type="STRING" id="246410.A0A0E1RWV8"/>
<dbReference type="GeneID" id="4560363"/>
<dbReference type="InterPro" id="IPR058940">
    <property type="entry name" value="mS26_fungi"/>
</dbReference>
<dbReference type="OrthoDB" id="5223508at2759"/>
<reference evidence="3" key="1">
    <citation type="journal article" date="2009" name="Genome Res.">
        <title>Comparative genomic analyses of the human fungal pathogens Coccidioides and their relatives.</title>
        <authorList>
            <person name="Sharpton T.J."/>
            <person name="Stajich J.E."/>
            <person name="Rounsley S.D."/>
            <person name="Gardner M.J."/>
            <person name="Wortman J.R."/>
            <person name="Jordar V.S."/>
            <person name="Maiti R."/>
            <person name="Kodira C.D."/>
            <person name="Neafsey D.E."/>
            <person name="Zeng Q."/>
            <person name="Hung C.-Y."/>
            <person name="McMahan C."/>
            <person name="Muszewska A."/>
            <person name="Grynberg M."/>
            <person name="Mandel M.A."/>
            <person name="Kellner E.M."/>
            <person name="Barker B.M."/>
            <person name="Galgiani J.N."/>
            <person name="Orbach M.J."/>
            <person name="Kirkland T.N."/>
            <person name="Cole G.T."/>
            <person name="Henn M.R."/>
            <person name="Birren B.W."/>
            <person name="Taylor J.W."/>
        </authorList>
    </citation>
    <scope>NUCLEOTIDE SEQUENCE [LARGE SCALE GENOMIC DNA]</scope>
    <source>
        <strain evidence="3">RS</strain>
    </source>
</reference>